<feature type="transmembrane region" description="Helical" evidence="2">
    <location>
        <begin position="230"/>
        <end position="251"/>
    </location>
</feature>
<keyword evidence="2" id="KW-1133">Transmembrane helix</keyword>
<evidence type="ECO:0000313" key="3">
    <source>
        <dbReference type="EMBL" id="MFC7198905.1"/>
    </source>
</evidence>
<feature type="region of interest" description="Disordered" evidence="1">
    <location>
        <begin position="113"/>
        <end position="164"/>
    </location>
</feature>
<gene>
    <name evidence="3" type="ORF">ACFQJ9_05630</name>
</gene>
<dbReference type="EMBL" id="JBHTAR010000011">
    <property type="protein sequence ID" value="MFC7198905.1"/>
    <property type="molecule type" value="Genomic_DNA"/>
</dbReference>
<accession>A0ABD5Z152</accession>
<evidence type="ECO:0000256" key="1">
    <source>
        <dbReference type="SAM" id="MobiDB-lite"/>
    </source>
</evidence>
<feature type="transmembrane region" description="Helical" evidence="2">
    <location>
        <begin position="44"/>
        <end position="69"/>
    </location>
</feature>
<reference evidence="3 4" key="1">
    <citation type="journal article" date="2019" name="Int. J. Syst. Evol. Microbiol.">
        <title>The Global Catalogue of Microorganisms (GCM) 10K type strain sequencing project: providing services to taxonomists for standard genome sequencing and annotation.</title>
        <authorList>
            <consortium name="The Broad Institute Genomics Platform"/>
            <consortium name="The Broad Institute Genome Sequencing Center for Infectious Disease"/>
            <person name="Wu L."/>
            <person name="Ma J."/>
        </authorList>
    </citation>
    <scope>NUCLEOTIDE SEQUENCE [LARGE SCALE GENOMIC DNA]</scope>
    <source>
        <strain evidence="3 4">XZGYJ-43</strain>
    </source>
</reference>
<keyword evidence="2" id="KW-0472">Membrane</keyword>
<name>A0ABD5Z152_9EURY</name>
<dbReference type="AlphaFoldDB" id="A0ABD5Z152"/>
<evidence type="ECO:0000256" key="2">
    <source>
        <dbReference type="SAM" id="Phobius"/>
    </source>
</evidence>
<feature type="compositionally biased region" description="Basic and acidic residues" evidence="1">
    <location>
        <begin position="113"/>
        <end position="153"/>
    </location>
</feature>
<keyword evidence="2" id="KW-0812">Transmembrane</keyword>
<sequence length="278" mass="29768">MRKVLTTTIVGAIALGFVHGIEPGHGWPVAASYALDQSNKWLYGFAASSLLGIGHLVSSLAMVGVFFYAKSYFQLTQLNEPISIGGVAIGGPVSIVAGVLLIGLGIREYTHGHSHDHSYEQGHTHDHSHEHNRGHSHAQDEHPGGHFTPHDHSTSSTQDSGSRGVLERVKARLSGVGGHSHDHDADPDADADRGLLGIAWFAFVLGFAHEEEFEIIGLCAGSAYCLQLMAAYALTVIVGIVGLTMLLIAGYQEYEDTVEQYTPSVLPNRGFGSRVELV</sequence>
<proteinExistence type="predicted"/>
<evidence type="ECO:0000313" key="4">
    <source>
        <dbReference type="Proteomes" id="UP001596447"/>
    </source>
</evidence>
<keyword evidence="4" id="KW-1185">Reference proteome</keyword>
<protein>
    <recommendedName>
        <fullName evidence="5">Nickel/cobalt efflux system</fullName>
    </recommendedName>
</protein>
<feature type="transmembrane region" description="Helical" evidence="2">
    <location>
        <begin position="81"/>
        <end position="106"/>
    </location>
</feature>
<evidence type="ECO:0008006" key="5">
    <source>
        <dbReference type="Google" id="ProtNLM"/>
    </source>
</evidence>
<comment type="caution">
    <text evidence="3">The sequence shown here is derived from an EMBL/GenBank/DDBJ whole genome shotgun (WGS) entry which is preliminary data.</text>
</comment>
<dbReference type="Proteomes" id="UP001596447">
    <property type="component" value="Unassembled WGS sequence"/>
</dbReference>
<organism evidence="3 4">
    <name type="scientific">Halospeciosus flavus</name>
    <dbReference type="NCBI Taxonomy" id="3032283"/>
    <lineage>
        <taxon>Archaea</taxon>
        <taxon>Methanobacteriati</taxon>
        <taxon>Methanobacteriota</taxon>
        <taxon>Stenosarchaea group</taxon>
        <taxon>Halobacteria</taxon>
        <taxon>Halobacteriales</taxon>
        <taxon>Halobacteriaceae</taxon>
        <taxon>Halospeciosus</taxon>
    </lineage>
</organism>
<dbReference type="RefSeq" id="WP_279528859.1">
    <property type="nucleotide sequence ID" value="NZ_CP122312.1"/>
</dbReference>